<accession>A0A376BC59</accession>
<evidence type="ECO:0000259" key="6">
    <source>
        <dbReference type="PROSITE" id="PS51518"/>
    </source>
</evidence>
<dbReference type="PANTHER" id="PTHR21539:SF0">
    <property type="entry name" value="SAGA-ASSOCIATED FACTOR 29"/>
    <property type="match status" value="1"/>
</dbReference>
<dbReference type="GO" id="GO:0005634">
    <property type="term" value="C:nucleus"/>
    <property type="evidence" value="ECO:0007669"/>
    <property type="project" value="UniProtKB-SubCell"/>
</dbReference>
<dbReference type="InterPro" id="IPR047288">
    <property type="entry name" value="Tudor_SGF29_rpt1"/>
</dbReference>
<dbReference type="EMBL" id="UFAJ01001260">
    <property type="protein sequence ID" value="SSD62207.1"/>
    <property type="molecule type" value="Genomic_DNA"/>
</dbReference>
<keyword evidence="8" id="KW-1185">Reference proteome</keyword>
<keyword evidence="3" id="KW-0804">Transcription</keyword>
<organism evidence="7 8">
    <name type="scientific">Saccharomycodes ludwigii</name>
    <dbReference type="NCBI Taxonomy" id="36035"/>
    <lineage>
        <taxon>Eukaryota</taxon>
        <taxon>Fungi</taxon>
        <taxon>Dikarya</taxon>
        <taxon>Ascomycota</taxon>
        <taxon>Saccharomycotina</taxon>
        <taxon>Saccharomycetes</taxon>
        <taxon>Saccharomycodales</taxon>
        <taxon>Saccharomycodaceae</taxon>
        <taxon>Saccharomycodes</taxon>
    </lineage>
</organism>
<evidence type="ECO:0000256" key="1">
    <source>
        <dbReference type="ARBA" id="ARBA00004123"/>
    </source>
</evidence>
<dbReference type="Proteomes" id="UP000262825">
    <property type="component" value="Unassembled WGS sequence"/>
</dbReference>
<protein>
    <submittedName>
        <fullName evidence="7">Related to SAGA-associated factor 29</fullName>
    </submittedName>
</protein>
<feature type="region of interest" description="Disordered" evidence="5">
    <location>
        <begin position="106"/>
        <end position="129"/>
    </location>
</feature>
<dbReference type="InterPro" id="IPR037802">
    <property type="entry name" value="SGF29"/>
</dbReference>
<sequence length="356" mass="40436">MSTIKNNTIDTNSDKWDIVISSLQDIYNANEVIPFDYQKNQNKGYYLEHKENIVRSKRILNEVLENLNDIISCSNNHPRDISTKNNDEIIEGNGAKTDAVLVNTSSNNISNTNTSNNFNPIPSRYGSRRGITRTKSGKIEKLPPLSNNTGSSTVKNKDDTKISHENADMKNNTNNNNGSKTINGVTNVHNALDFANTNTRTGRRYWISEYNPKEPIVLGSQVGYKPSKKNSPITDWFQCEVVKISADGTKFEVRDPEPDEFGNKGRVYRCTWKEIILIPDISKSKNGSLRNYPKNKKVLARYPETTTFYPAEVLGVINDGYNGVMCRLRFEGEEEVNKETLVERRLVLPYPDRHHL</sequence>
<keyword evidence="4" id="KW-0539">Nucleus</keyword>
<evidence type="ECO:0000256" key="5">
    <source>
        <dbReference type="SAM" id="MobiDB-lite"/>
    </source>
</evidence>
<dbReference type="PROSITE" id="PS51518">
    <property type="entry name" value="SGF29_C"/>
    <property type="match status" value="1"/>
</dbReference>
<feature type="compositionally biased region" description="Low complexity" evidence="5">
    <location>
        <begin position="106"/>
        <end position="123"/>
    </location>
</feature>
<name>A0A376BC59_9ASCO</name>
<dbReference type="InterPro" id="IPR010750">
    <property type="entry name" value="SGF29_tudor-like_dom"/>
</dbReference>
<dbReference type="GO" id="GO:0000124">
    <property type="term" value="C:SAGA complex"/>
    <property type="evidence" value="ECO:0007669"/>
    <property type="project" value="InterPro"/>
</dbReference>
<evidence type="ECO:0000256" key="2">
    <source>
        <dbReference type="ARBA" id="ARBA00023015"/>
    </source>
</evidence>
<proteinExistence type="predicted"/>
<dbReference type="Gene3D" id="2.30.30.140">
    <property type="match status" value="2"/>
</dbReference>
<comment type="subcellular location">
    <subcellularLocation>
        <location evidence="1">Nucleus</location>
    </subcellularLocation>
</comment>
<dbReference type="VEuPathDB" id="FungiDB:SCODWIG_03969"/>
<dbReference type="OrthoDB" id="3971871at2759"/>
<feature type="domain" description="SGF29 C-terminal" evidence="6">
    <location>
        <begin position="212"/>
        <end position="356"/>
    </location>
</feature>
<dbReference type="Pfam" id="PF07039">
    <property type="entry name" value="SGF29_Tudor"/>
    <property type="match status" value="1"/>
</dbReference>
<evidence type="ECO:0000256" key="3">
    <source>
        <dbReference type="ARBA" id="ARBA00023163"/>
    </source>
</evidence>
<evidence type="ECO:0000256" key="4">
    <source>
        <dbReference type="ARBA" id="ARBA00023242"/>
    </source>
</evidence>
<gene>
    <name evidence="7" type="ORF">SCODWIG_03969</name>
</gene>
<evidence type="ECO:0000313" key="8">
    <source>
        <dbReference type="Proteomes" id="UP000262825"/>
    </source>
</evidence>
<dbReference type="PANTHER" id="PTHR21539">
    <property type="entry name" value="SAGA-ASSOCIATED FACTOR 29"/>
    <property type="match status" value="1"/>
</dbReference>
<reference evidence="8" key="1">
    <citation type="submission" date="2018-06" db="EMBL/GenBank/DDBJ databases">
        <authorList>
            <person name="Guldener U."/>
        </authorList>
    </citation>
    <scope>NUCLEOTIDE SEQUENCE [LARGE SCALE GENOMIC DNA]</scope>
    <source>
        <strain evidence="8">UTAD17</strain>
    </source>
</reference>
<dbReference type="AlphaFoldDB" id="A0A376BC59"/>
<evidence type="ECO:0000313" key="7">
    <source>
        <dbReference type="EMBL" id="SSD62207.1"/>
    </source>
</evidence>
<dbReference type="CDD" id="cd20393">
    <property type="entry name" value="Tudor_SGF29_rpt1"/>
    <property type="match status" value="1"/>
</dbReference>
<keyword evidence="2" id="KW-0805">Transcription regulation</keyword>
<dbReference type="InterPro" id="IPR047287">
    <property type="entry name" value="Tudor_SGF29_rpt2"/>
</dbReference>
<dbReference type="CDD" id="cd20394">
    <property type="entry name" value="Tudor_SGF29_rpt2"/>
    <property type="match status" value="1"/>
</dbReference>